<evidence type="ECO:0000256" key="1">
    <source>
        <dbReference type="SAM" id="MobiDB-lite"/>
    </source>
</evidence>
<keyword evidence="2" id="KW-0812">Transmembrane</keyword>
<organism evidence="3 4">
    <name type="scientific">Candidatus Sungbacteria bacterium RIFCSPLOWO2_01_FULL_59_16</name>
    <dbReference type="NCBI Taxonomy" id="1802280"/>
    <lineage>
        <taxon>Bacteria</taxon>
        <taxon>Candidatus Sungiibacteriota</taxon>
    </lineage>
</organism>
<evidence type="ECO:0000313" key="4">
    <source>
        <dbReference type="Proteomes" id="UP000176705"/>
    </source>
</evidence>
<evidence type="ECO:0000256" key="2">
    <source>
        <dbReference type="SAM" id="Phobius"/>
    </source>
</evidence>
<protein>
    <submittedName>
        <fullName evidence="3">Uncharacterized protein</fullName>
    </submittedName>
</protein>
<sequence length="186" mass="20318">MDDETLTTEDEHRMRLGEARNTSYPMSDEPADDEETATEEESATDEDVDTPLAPKEKRGPRIGPAVAGFMVFVSLFFDGGQFILGLIPVIGIVFTFVLSIFAWLTFFVWFHAKGMSYGASLKGGLSSAGKNPMVINTAMLLIGMIPFVNMLPERTAGIVLVIIFEYADYMTKKSGGGKLFAKAGTR</sequence>
<evidence type="ECO:0000313" key="3">
    <source>
        <dbReference type="EMBL" id="OHA09166.1"/>
    </source>
</evidence>
<feature type="compositionally biased region" description="Acidic residues" evidence="1">
    <location>
        <begin position="29"/>
        <end position="49"/>
    </location>
</feature>
<feature type="compositionally biased region" description="Basic and acidic residues" evidence="1">
    <location>
        <begin position="9"/>
        <end position="18"/>
    </location>
</feature>
<name>A0A1G2LC01_9BACT</name>
<proteinExistence type="predicted"/>
<gene>
    <name evidence="3" type="ORF">A3B37_01330</name>
</gene>
<feature type="transmembrane region" description="Helical" evidence="2">
    <location>
        <begin position="90"/>
        <end position="112"/>
    </location>
</feature>
<keyword evidence="2" id="KW-1133">Transmembrane helix</keyword>
<dbReference type="AlphaFoldDB" id="A0A1G2LC01"/>
<comment type="caution">
    <text evidence="3">The sequence shown here is derived from an EMBL/GenBank/DDBJ whole genome shotgun (WGS) entry which is preliminary data.</text>
</comment>
<reference evidence="3 4" key="1">
    <citation type="journal article" date="2016" name="Nat. Commun.">
        <title>Thousands of microbial genomes shed light on interconnected biogeochemical processes in an aquifer system.</title>
        <authorList>
            <person name="Anantharaman K."/>
            <person name="Brown C.T."/>
            <person name="Hug L.A."/>
            <person name="Sharon I."/>
            <person name="Castelle C.J."/>
            <person name="Probst A.J."/>
            <person name="Thomas B.C."/>
            <person name="Singh A."/>
            <person name="Wilkins M.J."/>
            <person name="Karaoz U."/>
            <person name="Brodie E.L."/>
            <person name="Williams K.H."/>
            <person name="Hubbard S.S."/>
            <person name="Banfield J.F."/>
        </authorList>
    </citation>
    <scope>NUCLEOTIDE SEQUENCE [LARGE SCALE GENOMIC DNA]</scope>
</reference>
<feature type="region of interest" description="Disordered" evidence="1">
    <location>
        <begin position="1"/>
        <end position="59"/>
    </location>
</feature>
<keyword evidence="2" id="KW-0472">Membrane</keyword>
<dbReference type="EMBL" id="MHQS01000006">
    <property type="protein sequence ID" value="OHA09166.1"/>
    <property type="molecule type" value="Genomic_DNA"/>
</dbReference>
<accession>A0A1G2LC01</accession>
<dbReference type="STRING" id="1802280.A3B37_01330"/>
<dbReference type="Proteomes" id="UP000176705">
    <property type="component" value="Unassembled WGS sequence"/>
</dbReference>
<feature type="transmembrane region" description="Helical" evidence="2">
    <location>
        <begin position="65"/>
        <end position="84"/>
    </location>
</feature>